<reference evidence="2 4" key="3">
    <citation type="journal article" date="2015" name="BMC Genomics">
        <title>The completed genome sequence of the pathogenic ascomycete fungus Fusarium graminearum.</title>
        <authorList>
            <person name="King R."/>
            <person name="Urban M."/>
            <person name="Hammond-Kosack M.C."/>
            <person name="Hassani-Pak K."/>
            <person name="Hammond-Kosack K.E."/>
        </authorList>
    </citation>
    <scope>NUCLEOTIDE SEQUENCE [LARGE SCALE GENOMIC DNA]</scope>
    <source>
        <strain evidence="4">ATCC MYA-4620 / CBS 123657 / FGSC 9075 / NRRL 31084 / PH-1</strain>
        <strain evidence="2">PH-1</strain>
    </source>
</reference>
<evidence type="ECO:0000313" key="2">
    <source>
        <dbReference type="EMBL" id="CEF72761.1"/>
    </source>
</evidence>
<accession>A0A098D489</accession>
<evidence type="ECO:0000313" key="3">
    <source>
        <dbReference type="EnsemblFungi" id="CEF72761"/>
    </source>
</evidence>
<organism evidence="2 4">
    <name type="scientific">Gibberella zeae (strain ATCC MYA-4620 / CBS 123657 / FGSC 9075 / NRRL 31084 / PH-1)</name>
    <name type="common">Wheat head blight fungus</name>
    <name type="synonym">Fusarium graminearum</name>
    <dbReference type="NCBI Taxonomy" id="229533"/>
    <lineage>
        <taxon>Eukaryota</taxon>
        <taxon>Fungi</taxon>
        <taxon>Dikarya</taxon>
        <taxon>Ascomycota</taxon>
        <taxon>Pezizomycotina</taxon>
        <taxon>Sordariomycetes</taxon>
        <taxon>Hypocreomycetidae</taxon>
        <taxon>Hypocreales</taxon>
        <taxon>Nectriaceae</taxon>
        <taxon>Fusarium</taxon>
    </lineage>
</organism>
<gene>
    <name evidence="2" type="ORF">FGRAMPH1_01T01921</name>
</gene>
<dbReference type="Proteomes" id="UP000070720">
    <property type="component" value="Chromosome 1"/>
</dbReference>
<dbReference type="AlphaFoldDB" id="A0A098D489"/>
<proteinExistence type="predicted"/>
<accession>A0A0E0RND6</accession>
<sequence length="49" mass="5640">MTILMFLSLSLIKAGRCEGYKFPRFLPDQTLPSKTLHSQMLICQLNKLL</sequence>
<keyword evidence="1" id="KW-0732">Signal</keyword>
<keyword evidence="4" id="KW-1185">Reference proteome</keyword>
<reference evidence="3" key="4">
    <citation type="submission" date="2017-01" db="UniProtKB">
        <authorList>
            <consortium name="EnsemblFungi"/>
        </authorList>
    </citation>
    <scope>IDENTIFICATION</scope>
    <source>
        <strain evidence="3">PH-1 / ATCC MYA-4620 / FGSC 9075 / NRRL 31084</strain>
    </source>
</reference>
<protein>
    <submittedName>
        <fullName evidence="2">Chromosome 1, complete genome</fullName>
    </submittedName>
</protein>
<dbReference type="EMBL" id="HG970332">
    <property type="protein sequence ID" value="CEF72761.1"/>
    <property type="molecule type" value="Genomic_DNA"/>
</dbReference>
<evidence type="ECO:0000256" key="1">
    <source>
        <dbReference type="SAM" id="SignalP"/>
    </source>
</evidence>
<name>A0A098D489_GIBZE</name>
<evidence type="ECO:0000313" key="4">
    <source>
        <dbReference type="Proteomes" id="UP000070720"/>
    </source>
</evidence>
<reference evidence="3 4" key="1">
    <citation type="journal article" date="2007" name="Science">
        <title>The Fusarium graminearum genome reveals a link between localized polymorphism and pathogen specialization.</title>
        <authorList>
            <person name="Cuomo C.A."/>
            <person name="Gueldener U."/>
            <person name="Xu J.-R."/>
            <person name="Trail F."/>
            <person name="Turgeon B.G."/>
            <person name="Di Pietro A."/>
            <person name="Walton J.D."/>
            <person name="Ma L.-J."/>
            <person name="Baker S.E."/>
            <person name="Rep M."/>
            <person name="Adam G."/>
            <person name="Antoniw J."/>
            <person name="Baldwin T."/>
            <person name="Calvo S.E."/>
            <person name="Chang Y.-L."/>
            <person name="DeCaprio D."/>
            <person name="Gale L.R."/>
            <person name="Gnerre S."/>
            <person name="Goswami R.S."/>
            <person name="Hammond-Kosack K."/>
            <person name="Harris L.J."/>
            <person name="Hilburn K."/>
            <person name="Kennell J.C."/>
            <person name="Kroken S."/>
            <person name="Magnuson J.K."/>
            <person name="Mannhaupt G."/>
            <person name="Mauceli E.W."/>
            <person name="Mewes H.-W."/>
            <person name="Mitterbauer R."/>
            <person name="Muehlbauer G."/>
            <person name="Muensterkoetter M."/>
            <person name="Nelson D."/>
            <person name="O'Donnell K."/>
            <person name="Ouellet T."/>
            <person name="Qi W."/>
            <person name="Quesneville H."/>
            <person name="Roncero M.I.G."/>
            <person name="Seong K.-Y."/>
            <person name="Tetko I.V."/>
            <person name="Urban M."/>
            <person name="Waalwijk C."/>
            <person name="Ward T.J."/>
            <person name="Yao J."/>
            <person name="Birren B.W."/>
            <person name="Kistler H.C."/>
        </authorList>
    </citation>
    <scope>NUCLEOTIDE SEQUENCE [LARGE SCALE GENOMIC DNA]</scope>
    <source>
        <strain evidence="4">ATCC MYA-4620 / CBS 123657 / FGSC 9075 / NRRL 31084 / PH-1</strain>
        <strain evidence="3">PH-1 / ATCC MYA-4620 / FGSC 9075 / NRRL 31084</strain>
    </source>
</reference>
<feature type="signal peptide" evidence="1">
    <location>
        <begin position="1"/>
        <end position="19"/>
    </location>
</feature>
<dbReference type="InParanoid" id="A0A098D489"/>
<reference evidence="3 4" key="2">
    <citation type="journal article" date="2010" name="Nature">
        <title>Comparative genomics reveals mobile pathogenicity chromosomes in Fusarium.</title>
        <authorList>
            <person name="Ma L.J."/>
            <person name="van der Does H.C."/>
            <person name="Borkovich K.A."/>
            <person name="Coleman J.J."/>
            <person name="Daboussi M.J."/>
            <person name="Di Pietro A."/>
            <person name="Dufresne M."/>
            <person name="Freitag M."/>
            <person name="Grabherr M."/>
            <person name="Henrissat B."/>
            <person name="Houterman P.M."/>
            <person name="Kang S."/>
            <person name="Shim W.B."/>
            <person name="Woloshuk C."/>
            <person name="Xie X."/>
            <person name="Xu J.R."/>
            <person name="Antoniw J."/>
            <person name="Baker S.E."/>
            <person name="Bluhm B.H."/>
            <person name="Breakspear A."/>
            <person name="Brown D.W."/>
            <person name="Butchko R.A."/>
            <person name="Chapman S."/>
            <person name="Coulson R."/>
            <person name="Coutinho P.M."/>
            <person name="Danchin E.G."/>
            <person name="Diener A."/>
            <person name="Gale L.R."/>
            <person name="Gardiner D.M."/>
            <person name="Goff S."/>
            <person name="Hammond-Kosack K.E."/>
            <person name="Hilburn K."/>
            <person name="Hua-Van A."/>
            <person name="Jonkers W."/>
            <person name="Kazan K."/>
            <person name="Kodira C.D."/>
            <person name="Koehrsen M."/>
            <person name="Kumar L."/>
            <person name="Lee Y.H."/>
            <person name="Li L."/>
            <person name="Manners J.M."/>
            <person name="Miranda-Saavedra D."/>
            <person name="Mukherjee M."/>
            <person name="Park G."/>
            <person name="Park J."/>
            <person name="Park S.Y."/>
            <person name="Proctor R.H."/>
            <person name="Regev A."/>
            <person name="Ruiz-Roldan M.C."/>
            <person name="Sain D."/>
            <person name="Sakthikumar S."/>
            <person name="Sykes S."/>
            <person name="Schwartz D.C."/>
            <person name="Turgeon B.G."/>
            <person name="Wapinski I."/>
            <person name="Yoder O."/>
            <person name="Young S."/>
            <person name="Zeng Q."/>
            <person name="Zhou S."/>
            <person name="Galagan J."/>
            <person name="Cuomo C.A."/>
            <person name="Kistler H.C."/>
            <person name="Rep M."/>
        </authorList>
    </citation>
    <scope>GENOME REANNOTATION</scope>
    <source>
        <strain evidence="4">ATCC MYA-4620 / CBS 123657 / FGSC 9075 / NRRL 31084 / PH-1</strain>
        <strain evidence="3">PH-1 / ATCC MYA-4620 / FGSC 9075 / NRRL 31084</strain>
    </source>
</reference>
<dbReference type="EnsemblFungi" id="CEF72761">
    <property type="protein sequence ID" value="CEF72761"/>
    <property type="gene ID" value="FGRRES_15778_M"/>
</dbReference>
<feature type="chain" id="PRO_5010018605" evidence="1">
    <location>
        <begin position="20"/>
        <end position="49"/>
    </location>
</feature>